<dbReference type="Pfam" id="PF01066">
    <property type="entry name" value="CDP-OH_P_transf"/>
    <property type="match status" value="1"/>
</dbReference>
<comment type="caution">
    <text evidence="4">The sequence shown here is derived from an EMBL/GenBank/DDBJ whole genome shotgun (WGS) entry which is preliminary data.</text>
</comment>
<dbReference type="PROSITE" id="PS00379">
    <property type="entry name" value="CDP_ALCOHOL_P_TRANSF"/>
    <property type="match status" value="1"/>
</dbReference>
<dbReference type="EMBL" id="SOFY01000049">
    <property type="protein sequence ID" value="TFC46664.1"/>
    <property type="molecule type" value="Genomic_DNA"/>
</dbReference>
<dbReference type="InterPro" id="IPR000462">
    <property type="entry name" value="CDP-OH_P_trans"/>
</dbReference>
<dbReference type="GO" id="GO:0016780">
    <property type="term" value="F:phosphotransferase activity, for other substituted phosphate groups"/>
    <property type="evidence" value="ECO:0007669"/>
    <property type="project" value="InterPro"/>
</dbReference>
<dbReference type="Gene3D" id="1.20.120.1760">
    <property type="match status" value="1"/>
</dbReference>
<evidence type="ECO:0000256" key="1">
    <source>
        <dbReference type="ARBA" id="ARBA00022679"/>
    </source>
</evidence>
<keyword evidence="3" id="KW-1133">Transmembrane helix</keyword>
<dbReference type="InterPro" id="IPR043130">
    <property type="entry name" value="CDP-OH_PTrfase_TM_dom"/>
</dbReference>
<proteinExistence type="inferred from homology"/>
<gene>
    <name evidence="4" type="ORF">E3O49_09525</name>
</gene>
<evidence type="ECO:0000256" key="2">
    <source>
        <dbReference type="RuleBase" id="RU003750"/>
    </source>
</evidence>
<dbReference type="InterPro" id="IPR048254">
    <property type="entry name" value="CDP_ALCOHOL_P_TRANSF_CS"/>
</dbReference>
<feature type="transmembrane region" description="Helical" evidence="3">
    <location>
        <begin position="70"/>
        <end position="101"/>
    </location>
</feature>
<keyword evidence="1 2" id="KW-0808">Transferase</keyword>
<keyword evidence="5" id="KW-1185">Reference proteome</keyword>
<protein>
    <submittedName>
        <fullName evidence="4">CDP-alcohol phosphatidyltransferase</fullName>
    </submittedName>
</protein>
<evidence type="ECO:0000256" key="3">
    <source>
        <dbReference type="SAM" id="Phobius"/>
    </source>
</evidence>
<evidence type="ECO:0000313" key="5">
    <source>
        <dbReference type="Proteomes" id="UP000297403"/>
    </source>
</evidence>
<feature type="transmembrane region" description="Helical" evidence="3">
    <location>
        <begin position="226"/>
        <end position="250"/>
    </location>
</feature>
<accession>A0AAQ2C6A9</accession>
<keyword evidence="3" id="KW-0812">Transmembrane</keyword>
<reference evidence="4 5" key="1">
    <citation type="submission" date="2019-03" db="EMBL/GenBank/DDBJ databases">
        <title>Genomics of glacier-inhabiting Cryobacterium strains.</title>
        <authorList>
            <person name="Liu Q."/>
            <person name="Xin Y.-H."/>
        </authorList>
    </citation>
    <scope>NUCLEOTIDE SEQUENCE [LARGE SCALE GENOMIC DNA]</scope>
    <source>
        <strain evidence="5">TMT1-22</strain>
    </source>
</reference>
<comment type="similarity">
    <text evidence="2">Belongs to the CDP-alcohol phosphatidyltransferase class-I family.</text>
</comment>
<dbReference type="GO" id="GO:0008654">
    <property type="term" value="P:phospholipid biosynthetic process"/>
    <property type="evidence" value="ECO:0007669"/>
    <property type="project" value="InterPro"/>
</dbReference>
<organism evidence="4 5">
    <name type="scientific">Cryobacterium shii</name>
    <dbReference type="NCBI Taxonomy" id="1259235"/>
    <lineage>
        <taxon>Bacteria</taxon>
        <taxon>Bacillati</taxon>
        <taxon>Actinomycetota</taxon>
        <taxon>Actinomycetes</taxon>
        <taxon>Micrococcales</taxon>
        <taxon>Microbacteriaceae</taxon>
        <taxon>Cryobacterium</taxon>
    </lineage>
</organism>
<dbReference type="Proteomes" id="UP000297403">
    <property type="component" value="Unassembled WGS sequence"/>
</dbReference>
<dbReference type="GO" id="GO:0016020">
    <property type="term" value="C:membrane"/>
    <property type="evidence" value="ECO:0007669"/>
    <property type="project" value="InterPro"/>
</dbReference>
<sequence length="283" mass="30344">MTPSPVDYPGAGGAASAAAAKRRHGSVWFGPNQERTHRYREALTGLNAAQKPGIGVPAYTRWVNRRLGRYAAAAAFAMHWTPNAVTALSATFSLAAIALLVTGDPRPWVGVLVAILLATGYLLDSADGQVARLQHTGSPAGEWLDHVVDAWRTPAIHLAVLVGFSIQGQPSWVLAVVLGYCLVSVVEFMSQILAEQLSKPHSTPTPEAGPTRSFLLLPTDTGAFCWMFLLWGLPPIFVIAYTAMFAVNLLHTVISMRRKYINLRTANGAGPAGGRTSHRARNA</sequence>
<feature type="transmembrane region" description="Helical" evidence="3">
    <location>
        <begin position="107"/>
        <end position="123"/>
    </location>
</feature>
<name>A0AAQ2C6A9_9MICO</name>
<evidence type="ECO:0000313" key="4">
    <source>
        <dbReference type="EMBL" id="TFC46664.1"/>
    </source>
</evidence>
<dbReference type="AlphaFoldDB" id="A0AAQ2C6A9"/>
<keyword evidence="3" id="KW-0472">Membrane</keyword>
<feature type="transmembrane region" description="Helical" evidence="3">
    <location>
        <begin position="172"/>
        <end position="194"/>
    </location>
</feature>